<keyword evidence="3" id="KW-1185">Reference proteome</keyword>
<keyword evidence="1" id="KW-1133">Transmembrane helix</keyword>
<sequence>MYYVLLILTLLVLHVLANSVFGFLNPVSYILIVYIAMLEKLDETNYIWHAVIFGLFSDFVRGGYLGPGVLIYFFYGVLTLKAGVFFDMQKFFSRFFFRLGLIAVHVFLNMAMNDYLKTPFLGAYLYYLLINTLALVALVLVTEVTGAFKSAERRSSGVL</sequence>
<evidence type="ECO:0008006" key="4">
    <source>
        <dbReference type="Google" id="ProtNLM"/>
    </source>
</evidence>
<keyword evidence="1" id="KW-0812">Transmembrane</keyword>
<dbReference type="KEGG" id="gtl:EP073_07060"/>
<dbReference type="AlphaFoldDB" id="A0A3R5XWV3"/>
<name>A0A3R5XWV3_9BACT</name>
<dbReference type="EMBL" id="CP035108">
    <property type="protein sequence ID" value="QAR33167.1"/>
    <property type="molecule type" value="Genomic_DNA"/>
</dbReference>
<protein>
    <recommendedName>
        <fullName evidence="4">Rod shape-determining protein MreD</fullName>
    </recommendedName>
</protein>
<evidence type="ECO:0000256" key="1">
    <source>
        <dbReference type="SAM" id="Phobius"/>
    </source>
</evidence>
<evidence type="ECO:0000313" key="3">
    <source>
        <dbReference type="Proteomes" id="UP000287502"/>
    </source>
</evidence>
<dbReference type="RefSeq" id="WP_128466453.1">
    <property type="nucleotide sequence ID" value="NZ_CP035108.1"/>
</dbReference>
<feature type="transmembrane region" description="Helical" evidence="1">
    <location>
        <begin position="46"/>
        <end position="75"/>
    </location>
</feature>
<evidence type="ECO:0000313" key="2">
    <source>
        <dbReference type="EMBL" id="QAR33167.1"/>
    </source>
</evidence>
<keyword evidence="1" id="KW-0472">Membrane</keyword>
<feature type="transmembrane region" description="Helical" evidence="1">
    <location>
        <begin position="95"/>
        <end position="112"/>
    </location>
</feature>
<gene>
    <name evidence="2" type="ORF">EP073_07060</name>
</gene>
<dbReference type="Proteomes" id="UP000287502">
    <property type="component" value="Chromosome"/>
</dbReference>
<proteinExistence type="predicted"/>
<organism evidence="2 3">
    <name type="scientific">Geovibrio thiophilus</name>
    <dbReference type="NCBI Taxonomy" id="139438"/>
    <lineage>
        <taxon>Bacteria</taxon>
        <taxon>Pseudomonadati</taxon>
        <taxon>Deferribacterota</taxon>
        <taxon>Deferribacteres</taxon>
        <taxon>Deferribacterales</taxon>
        <taxon>Geovibrionaceae</taxon>
        <taxon>Geovibrio</taxon>
    </lineage>
</organism>
<dbReference type="OrthoDB" id="9974872at2"/>
<accession>A0A3R5XWV3</accession>
<feature type="transmembrane region" description="Helical" evidence="1">
    <location>
        <begin position="124"/>
        <end position="148"/>
    </location>
</feature>
<reference evidence="2 3" key="1">
    <citation type="submission" date="2019-01" db="EMBL/GenBank/DDBJ databases">
        <title>Geovibrio thiophilus DSM 11263, complete genome.</title>
        <authorList>
            <person name="Spring S."/>
            <person name="Bunk B."/>
            <person name="Sproer C."/>
        </authorList>
    </citation>
    <scope>NUCLEOTIDE SEQUENCE [LARGE SCALE GENOMIC DNA]</scope>
    <source>
        <strain evidence="2 3">DSM 11263</strain>
    </source>
</reference>